<feature type="region of interest" description="Disordered" evidence="1">
    <location>
        <begin position="1"/>
        <end position="73"/>
    </location>
</feature>
<comment type="caution">
    <text evidence="2">The sequence shown here is derived from an EMBL/GenBank/DDBJ whole genome shotgun (WGS) entry which is preliminary data.</text>
</comment>
<accession>A0A853C6F1</accession>
<evidence type="ECO:0000313" key="3">
    <source>
        <dbReference type="Proteomes" id="UP000530424"/>
    </source>
</evidence>
<dbReference type="RefSeq" id="WP_179669382.1">
    <property type="nucleotide sequence ID" value="NZ_JACCFP010000001.1"/>
</dbReference>
<evidence type="ECO:0000256" key="1">
    <source>
        <dbReference type="SAM" id="MobiDB-lite"/>
    </source>
</evidence>
<sequence>MTSSEPEREKIQQQKEYGDSATAVTPDSQQRAQGEPVNNDEDDDGLGGDEPNAQGPDEDTRGDGPDAESGFYG</sequence>
<proteinExistence type="predicted"/>
<name>A0A853C6F1_9ACTN</name>
<keyword evidence="3" id="KW-1185">Reference proteome</keyword>
<protein>
    <submittedName>
        <fullName evidence="2">Uncharacterized protein</fullName>
    </submittedName>
</protein>
<reference evidence="2 3" key="1">
    <citation type="submission" date="2020-07" db="EMBL/GenBank/DDBJ databases">
        <title>Sequencing the genomes of 1000 actinobacteria strains.</title>
        <authorList>
            <person name="Klenk H.-P."/>
        </authorList>
    </citation>
    <scope>NUCLEOTIDE SEQUENCE [LARGE SCALE GENOMIC DNA]</scope>
    <source>
        <strain evidence="2 3">DSM 103833</strain>
    </source>
</reference>
<dbReference type="AlphaFoldDB" id="A0A853C6F1"/>
<organism evidence="2 3">
    <name type="scientific">Nocardioides thalensis</name>
    <dbReference type="NCBI Taxonomy" id="1914755"/>
    <lineage>
        <taxon>Bacteria</taxon>
        <taxon>Bacillati</taxon>
        <taxon>Actinomycetota</taxon>
        <taxon>Actinomycetes</taxon>
        <taxon>Propionibacteriales</taxon>
        <taxon>Nocardioidaceae</taxon>
        <taxon>Nocardioides</taxon>
    </lineage>
</organism>
<evidence type="ECO:0000313" key="2">
    <source>
        <dbReference type="EMBL" id="NYJ03094.1"/>
    </source>
</evidence>
<feature type="compositionally biased region" description="Basic and acidic residues" evidence="1">
    <location>
        <begin position="1"/>
        <end position="18"/>
    </location>
</feature>
<feature type="compositionally biased region" description="Polar residues" evidence="1">
    <location>
        <begin position="22"/>
        <end position="32"/>
    </location>
</feature>
<gene>
    <name evidence="2" type="ORF">HNR19_003792</name>
</gene>
<dbReference type="EMBL" id="JACCFP010000001">
    <property type="protein sequence ID" value="NYJ03094.1"/>
    <property type="molecule type" value="Genomic_DNA"/>
</dbReference>
<feature type="compositionally biased region" description="Acidic residues" evidence="1">
    <location>
        <begin position="38"/>
        <end position="47"/>
    </location>
</feature>
<dbReference type="Proteomes" id="UP000530424">
    <property type="component" value="Unassembled WGS sequence"/>
</dbReference>